<comment type="caution">
    <text evidence="1">The sequence shown here is derived from an EMBL/GenBank/DDBJ whole genome shotgun (WGS) entry which is preliminary data.</text>
</comment>
<evidence type="ECO:0000313" key="2">
    <source>
        <dbReference type="Proteomes" id="UP000460318"/>
    </source>
</evidence>
<dbReference type="EMBL" id="WUBI01000007">
    <property type="protein sequence ID" value="MWV47353.1"/>
    <property type="molecule type" value="Genomic_DNA"/>
</dbReference>
<evidence type="ECO:0000313" key="1">
    <source>
        <dbReference type="EMBL" id="MWV47353.1"/>
    </source>
</evidence>
<dbReference type="AlphaFoldDB" id="A0A7X3IPL7"/>
<dbReference type="Proteomes" id="UP000460318">
    <property type="component" value="Unassembled WGS sequence"/>
</dbReference>
<accession>A0A7X3IPL7</accession>
<keyword evidence="2" id="KW-1185">Reference proteome</keyword>
<protein>
    <submittedName>
        <fullName evidence="1">Bacteriocin-protection protein</fullName>
    </submittedName>
</protein>
<sequence length="192" mass="22190">MNKAEWPLLLCKDQQEWEAWLEENHDLSNGVSLQIAKKNSGLATVSYAEALDSALCYGWIDSRKETLDESSWIQRFGPRGKSSMWSQVNREKVQRLTEEGRMRPAGIAAVDNAKKNGRWEKAYEPQSKNAPPEELRAAFESHPRAKAFYETLNSQNKFAIHFRIQNAKKEETRLKKTAEFIRMLENGEKIYP</sequence>
<organism evidence="1 2">
    <name type="scientific">Paenibacillus dendrobii</name>
    <dbReference type="NCBI Taxonomy" id="2691084"/>
    <lineage>
        <taxon>Bacteria</taxon>
        <taxon>Bacillati</taxon>
        <taxon>Bacillota</taxon>
        <taxon>Bacilli</taxon>
        <taxon>Bacillales</taxon>
        <taxon>Paenibacillaceae</taxon>
        <taxon>Paenibacillus</taxon>
    </lineage>
</organism>
<name>A0A7X3IPL7_9BACL</name>
<dbReference type="Pfam" id="PF13376">
    <property type="entry name" value="OmdA"/>
    <property type="match status" value="1"/>
</dbReference>
<reference evidence="1 2" key="1">
    <citation type="submission" date="2019-12" db="EMBL/GenBank/DDBJ databases">
        <title>Paenibacillus sp. nov., an endophytic bacterium isolated from the stem of Dendrobium.</title>
        <authorList>
            <person name="Zhao R."/>
        </authorList>
    </citation>
    <scope>NUCLEOTIDE SEQUENCE [LARGE SCALE GENOMIC DNA]</scope>
    <source>
        <strain evidence="1 2">HJL G12</strain>
    </source>
</reference>
<gene>
    <name evidence="1" type="ORF">GRF59_27535</name>
</gene>
<dbReference type="RefSeq" id="WP_160500948.1">
    <property type="nucleotide sequence ID" value="NZ_WUBI01000007.1"/>
</dbReference>
<proteinExistence type="predicted"/>